<accession>A0A656HML1</accession>
<gene>
    <name evidence="1" type="ORF">Thini_4098</name>
</gene>
<proteinExistence type="predicted"/>
<dbReference type="EMBL" id="JH651384">
    <property type="protein sequence ID" value="EIJ36590.1"/>
    <property type="molecule type" value="Genomic_DNA"/>
</dbReference>
<dbReference type="AlphaFoldDB" id="A0A656HML1"/>
<protein>
    <submittedName>
        <fullName evidence="1">Uncharacterized protein</fullName>
    </submittedName>
</protein>
<keyword evidence="2" id="KW-1185">Reference proteome</keyword>
<reference evidence="2" key="1">
    <citation type="journal article" date="2011" name="Stand. Genomic Sci.">
        <title>Genome sequence of the filamentous, gliding Thiothrix nivea neotype strain (JP2(T)).</title>
        <authorList>
            <person name="Lapidus A."/>
            <person name="Nolan M."/>
            <person name="Lucas S."/>
            <person name="Glavina Del Rio T."/>
            <person name="Tice H."/>
            <person name="Cheng J.F."/>
            <person name="Tapia R."/>
            <person name="Han C."/>
            <person name="Goodwin L."/>
            <person name="Pitluck S."/>
            <person name="Liolios K."/>
            <person name="Pagani I."/>
            <person name="Ivanova N."/>
            <person name="Huntemann M."/>
            <person name="Mavromatis K."/>
            <person name="Mikhailova N."/>
            <person name="Pati A."/>
            <person name="Chen A."/>
            <person name="Palaniappan K."/>
            <person name="Land M."/>
            <person name="Brambilla E.M."/>
            <person name="Rohde M."/>
            <person name="Abt B."/>
            <person name="Verbarg S."/>
            <person name="Goker M."/>
            <person name="Bristow J."/>
            <person name="Eisen J.A."/>
            <person name="Markowitz V."/>
            <person name="Hugenholtz P."/>
            <person name="Kyrpides N.C."/>
            <person name="Klenk H.P."/>
            <person name="Woyke T."/>
        </authorList>
    </citation>
    <scope>NUCLEOTIDE SEQUENCE [LARGE SCALE GENOMIC DNA]</scope>
    <source>
        <strain evidence="2">ATCC 35100 / DSM 5205 / JP2</strain>
    </source>
</reference>
<organism evidence="1 2">
    <name type="scientific">Thiothrix nivea (strain ATCC 35100 / DSM 5205 / JP2)</name>
    <dbReference type="NCBI Taxonomy" id="870187"/>
    <lineage>
        <taxon>Bacteria</taxon>
        <taxon>Pseudomonadati</taxon>
        <taxon>Pseudomonadota</taxon>
        <taxon>Gammaproteobacteria</taxon>
        <taxon>Thiotrichales</taxon>
        <taxon>Thiotrichaceae</taxon>
        <taxon>Thiothrix</taxon>
    </lineage>
</organism>
<evidence type="ECO:0000313" key="1">
    <source>
        <dbReference type="EMBL" id="EIJ36590.1"/>
    </source>
</evidence>
<dbReference type="Proteomes" id="UP000005317">
    <property type="component" value="Unassembled WGS sequence"/>
</dbReference>
<name>A0A656HML1_THINJ</name>
<evidence type="ECO:0000313" key="2">
    <source>
        <dbReference type="Proteomes" id="UP000005317"/>
    </source>
</evidence>
<sequence length="72" mass="8326">MRNLLFQQTSPAHVRVSYQIQADPQTPFNGPSNDHLAESVFNTLKNLRGLVKEPKYRDARFSEAEIRQIEVK</sequence>
<dbReference type="RefSeq" id="WP_002710459.1">
    <property type="nucleotide sequence ID" value="NZ_JH651384.1"/>
</dbReference>